<evidence type="ECO:0000256" key="1">
    <source>
        <dbReference type="ARBA" id="ARBA00022723"/>
    </source>
</evidence>
<organism evidence="8">
    <name type="scientific">marine sediment metagenome</name>
    <dbReference type="NCBI Taxonomy" id="412755"/>
    <lineage>
        <taxon>unclassified sequences</taxon>
        <taxon>metagenomes</taxon>
        <taxon>ecological metagenomes</taxon>
    </lineage>
</organism>
<gene>
    <name evidence="8" type="ORF">S12H4_45316</name>
</gene>
<dbReference type="GO" id="GO:0051082">
    <property type="term" value="F:unfolded protein binding"/>
    <property type="evidence" value="ECO:0007669"/>
    <property type="project" value="InterPro"/>
</dbReference>
<evidence type="ECO:0000259" key="7">
    <source>
        <dbReference type="PROSITE" id="PS51188"/>
    </source>
</evidence>
<dbReference type="FunFam" id="2.10.230.10:FF:000002">
    <property type="entry name" value="Molecular chaperone DnaJ"/>
    <property type="match status" value="1"/>
</dbReference>
<dbReference type="SMART" id="SM00271">
    <property type="entry name" value="DnaJ"/>
    <property type="match status" value="1"/>
</dbReference>
<dbReference type="PROSITE" id="PS00636">
    <property type="entry name" value="DNAJ_1"/>
    <property type="match status" value="1"/>
</dbReference>
<dbReference type="Pfam" id="PF00226">
    <property type="entry name" value="DnaJ"/>
    <property type="match status" value="1"/>
</dbReference>
<dbReference type="PROSITE" id="PS50076">
    <property type="entry name" value="DNAJ_2"/>
    <property type="match status" value="1"/>
</dbReference>
<dbReference type="PROSITE" id="PS51188">
    <property type="entry name" value="ZF_CR"/>
    <property type="match status" value="1"/>
</dbReference>
<keyword evidence="1" id="KW-0479">Metal-binding</keyword>
<dbReference type="PANTHER" id="PTHR43096">
    <property type="entry name" value="DNAJ HOMOLOG 1, MITOCHONDRIAL-RELATED"/>
    <property type="match status" value="1"/>
</dbReference>
<keyword evidence="2" id="KW-0677">Repeat</keyword>
<comment type="caution">
    <text evidence="8">The sequence shown here is derived from an EMBL/GenBank/DDBJ whole genome shotgun (WGS) entry which is preliminary data.</text>
</comment>
<evidence type="ECO:0008006" key="9">
    <source>
        <dbReference type="Google" id="ProtNLM"/>
    </source>
</evidence>
<keyword evidence="5" id="KW-0143">Chaperone</keyword>
<reference evidence="8" key="1">
    <citation type="journal article" date="2014" name="Front. Microbiol.">
        <title>High frequency of phylogenetically diverse reductive dehalogenase-homologous genes in deep subseafloor sedimentary metagenomes.</title>
        <authorList>
            <person name="Kawai M."/>
            <person name="Futagami T."/>
            <person name="Toyoda A."/>
            <person name="Takaki Y."/>
            <person name="Nishi S."/>
            <person name="Hori S."/>
            <person name="Arai W."/>
            <person name="Tsubouchi T."/>
            <person name="Morono Y."/>
            <person name="Uchiyama I."/>
            <person name="Ito T."/>
            <person name="Fujiyama A."/>
            <person name="Inagaki F."/>
            <person name="Takami H."/>
        </authorList>
    </citation>
    <scope>NUCLEOTIDE SEQUENCE</scope>
    <source>
        <strain evidence="8">Expedition CK06-06</strain>
    </source>
</reference>
<name>X1TSG8_9ZZZZ</name>
<dbReference type="InterPro" id="IPR018253">
    <property type="entry name" value="DnaJ_domain_CS"/>
</dbReference>
<dbReference type="Pfam" id="PF00684">
    <property type="entry name" value="DnaJ_CXXCXGXG"/>
    <property type="match status" value="1"/>
</dbReference>
<dbReference type="InterPro" id="IPR036410">
    <property type="entry name" value="HSP_DnaJ_Cys-rich_dom_sf"/>
</dbReference>
<proteinExistence type="predicted"/>
<dbReference type="GO" id="GO:0031072">
    <property type="term" value="F:heat shock protein binding"/>
    <property type="evidence" value="ECO:0007669"/>
    <property type="project" value="InterPro"/>
</dbReference>
<dbReference type="PRINTS" id="PR00625">
    <property type="entry name" value="JDOMAIN"/>
</dbReference>
<feature type="domain" description="J" evidence="6">
    <location>
        <begin position="6"/>
        <end position="71"/>
    </location>
</feature>
<accession>X1TSG8</accession>
<dbReference type="PANTHER" id="PTHR43096:SF52">
    <property type="entry name" value="DNAJ HOMOLOG 1, MITOCHONDRIAL-RELATED"/>
    <property type="match status" value="1"/>
</dbReference>
<feature type="domain" description="CR-type" evidence="7">
    <location>
        <begin position="136"/>
        <end position="214"/>
    </location>
</feature>
<dbReference type="CDD" id="cd06257">
    <property type="entry name" value="DnaJ"/>
    <property type="match status" value="1"/>
</dbReference>
<dbReference type="InterPro" id="IPR036869">
    <property type="entry name" value="J_dom_sf"/>
</dbReference>
<protein>
    <recommendedName>
        <fullName evidence="9">J domain-containing protein</fullName>
    </recommendedName>
</protein>
<sequence length="214" mass="24060">MRNKSDYYEVLGLSRDCTLTDIKREYRKLARKYHPDVNNGDPNAEEKFKEISEAYAVLSNEDKRRQYDQFGFSRSLFEDFDFGSVFSEFGFGDIFDRFFGAGFGSPFSTRQGSRRKERGSDISVGMKISFKESAYGVKKEIEYNADDICEVCRGKGSAADDGIITCRECGGTGKVRTARQTLIGNIITTSTCRDCGGTGKIIKDPCKKCRGRGY</sequence>
<dbReference type="GO" id="GO:0042026">
    <property type="term" value="P:protein refolding"/>
    <property type="evidence" value="ECO:0007669"/>
    <property type="project" value="TreeGrafter"/>
</dbReference>
<dbReference type="Gene3D" id="2.10.230.10">
    <property type="entry name" value="Heat shock protein DnaJ, cysteine-rich domain"/>
    <property type="match status" value="1"/>
</dbReference>
<dbReference type="InterPro" id="IPR001623">
    <property type="entry name" value="DnaJ_domain"/>
</dbReference>
<evidence type="ECO:0000256" key="5">
    <source>
        <dbReference type="ARBA" id="ARBA00023186"/>
    </source>
</evidence>
<feature type="non-terminal residue" evidence="8">
    <location>
        <position position="214"/>
    </location>
</feature>
<dbReference type="SUPFAM" id="SSF57938">
    <property type="entry name" value="DnaJ/Hsp40 cysteine-rich domain"/>
    <property type="match status" value="1"/>
</dbReference>
<dbReference type="Gene3D" id="1.10.287.110">
    <property type="entry name" value="DnaJ domain"/>
    <property type="match status" value="1"/>
</dbReference>
<dbReference type="GO" id="GO:0005737">
    <property type="term" value="C:cytoplasm"/>
    <property type="evidence" value="ECO:0007669"/>
    <property type="project" value="TreeGrafter"/>
</dbReference>
<keyword evidence="3" id="KW-0863">Zinc-finger</keyword>
<dbReference type="GO" id="GO:0008270">
    <property type="term" value="F:zinc ion binding"/>
    <property type="evidence" value="ECO:0007669"/>
    <property type="project" value="UniProtKB-KW"/>
</dbReference>
<evidence type="ECO:0000256" key="4">
    <source>
        <dbReference type="ARBA" id="ARBA00022833"/>
    </source>
</evidence>
<evidence type="ECO:0000256" key="2">
    <source>
        <dbReference type="ARBA" id="ARBA00022737"/>
    </source>
</evidence>
<dbReference type="Gene3D" id="2.60.260.20">
    <property type="entry name" value="Urease metallochaperone UreE, N-terminal domain"/>
    <property type="match status" value="1"/>
</dbReference>
<evidence type="ECO:0000313" key="8">
    <source>
        <dbReference type="EMBL" id="GAJ08219.1"/>
    </source>
</evidence>
<dbReference type="SUPFAM" id="SSF46565">
    <property type="entry name" value="Chaperone J-domain"/>
    <property type="match status" value="1"/>
</dbReference>
<keyword evidence="4" id="KW-0862">Zinc</keyword>
<dbReference type="CDD" id="cd10719">
    <property type="entry name" value="DnaJ_zf"/>
    <property type="match status" value="1"/>
</dbReference>
<dbReference type="AlphaFoldDB" id="X1TSG8"/>
<dbReference type="InterPro" id="IPR001305">
    <property type="entry name" value="HSP_DnaJ_Cys-rich_dom"/>
</dbReference>
<evidence type="ECO:0000259" key="6">
    <source>
        <dbReference type="PROSITE" id="PS50076"/>
    </source>
</evidence>
<evidence type="ECO:0000256" key="3">
    <source>
        <dbReference type="ARBA" id="ARBA00022771"/>
    </source>
</evidence>
<dbReference type="EMBL" id="BARW01028010">
    <property type="protein sequence ID" value="GAJ08219.1"/>
    <property type="molecule type" value="Genomic_DNA"/>
</dbReference>